<sequence>MFTRSLKVRLLLVVVTVLVLTQTITALWLWHESQEQVAILVQADLSDAEIEAKIEHEKMESVLAFVLPALFCVGVSVGFLYFLIRRLTEPLEHLAQGVNQRSTHDLAVLPLEKNASAEVITIVDSTNRLLQRIALGLEHERRFTADVAHELRTPLAGIRMHLELLTSESPETMTLLIRRIDDLMQLTDQLLQLARASQQSRAGLLGMERLDVVAHVCVPLQQEFEWYDDIETEWQLPCAAYCVASAPLLQIALKNLLENARKYAGERPVIKVAVLAEGEDWVVQVSDNGLGVAPELLGQLTDSFFRADQVKQGYGLGLSIVKRIADLHQAELSLHNVAGGGLQVLLKLKRADALQWQEDDSGR</sequence>
<keyword evidence="4" id="KW-0597">Phosphoprotein</keyword>
<dbReference type="Gene3D" id="1.10.287.130">
    <property type="match status" value="1"/>
</dbReference>
<dbReference type="RefSeq" id="WP_058357918.1">
    <property type="nucleotide sequence ID" value="NZ_CABKVG010000010.1"/>
</dbReference>
<evidence type="ECO:0000256" key="4">
    <source>
        <dbReference type="ARBA" id="ARBA00022553"/>
    </source>
</evidence>
<name>A0ABY4DZ56_9NEIS</name>
<dbReference type="Pfam" id="PF00512">
    <property type="entry name" value="HisKA"/>
    <property type="match status" value="1"/>
</dbReference>
<evidence type="ECO:0000256" key="7">
    <source>
        <dbReference type="ARBA" id="ARBA00022777"/>
    </source>
</evidence>
<keyword evidence="7" id="KW-0418">Kinase</keyword>
<gene>
    <name evidence="14" type="ORF">LVJ82_13080</name>
</gene>
<evidence type="ECO:0000256" key="10">
    <source>
        <dbReference type="ARBA" id="ARBA00023136"/>
    </source>
</evidence>
<dbReference type="PROSITE" id="PS50885">
    <property type="entry name" value="HAMP"/>
    <property type="match status" value="1"/>
</dbReference>
<dbReference type="Gene3D" id="6.10.340.10">
    <property type="match status" value="1"/>
</dbReference>
<organism evidence="14 15">
    <name type="scientific">Vitreoscilla massiliensis</name>
    <dbReference type="NCBI Taxonomy" id="1689272"/>
    <lineage>
        <taxon>Bacteria</taxon>
        <taxon>Pseudomonadati</taxon>
        <taxon>Pseudomonadota</taxon>
        <taxon>Betaproteobacteria</taxon>
        <taxon>Neisseriales</taxon>
        <taxon>Neisseriaceae</taxon>
        <taxon>Vitreoscilla</taxon>
    </lineage>
</organism>
<dbReference type="PRINTS" id="PR00344">
    <property type="entry name" value="BCTRLSENSOR"/>
</dbReference>
<dbReference type="InterPro" id="IPR003661">
    <property type="entry name" value="HisK_dim/P_dom"/>
</dbReference>
<dbReference type="Pfam" id="PF02518">
    <property type="entry name" value="HATPase_c"/>
    <property type="match status" value="1"/>
</dbReference>
<dbReference type="Gene3D" id="3.30.565.10">
    <property type="entry name" value="Histidine kinase-like ATPase, C-terminal domain"/>
    <property type="match status" value="1"/>
</dbReference>
<keyword evidence="14" id="KW-0067">ATP-binding</keyword>
<evidence type="ECO:0000259" key="13">
    <source>
        <dbReference type="PROSITE" id="PS50885"/>
    </source>
</evidence>
<keyword evidence="10 11" id="KW-0472">Membrane</keyword>
<keyword evidence="5" id="KW-0808">Transferase</keyword>
<protein>
    <recommendedName>
        <fullName evidence="3">histidine kinase</fullName>
        <ecNumber evidence="3">2.7.13.3</ecNumber>
    </recommendedName>
</protein>
<dbReference type="Proteomes" id="UP000832011">
    <property type="component" value="Chromosome"/>
</dbReference>
<dbReference type="InterPro" id="IPR003660">
    <property type="entry name" value="HAMP_dom"/>
</dbReference>
<evidence type="ECO:0000259" key="12">
    <source>
        <dbReference type="PROSITE" id="PS50109"/>
    </source>
</evidence>
<evidence type="ECO:0000256" key="1">
    <source>
        <dbReference type="ARBA" id="ARBA00000085"/>
    </source>
</evidence>
<accession>A0ABY4DZ56</accession>
<dbReference type="SUPFAM" id="SSF47384">
    <property type="entry name" value="Homodimeric domain of signal transducing histidine kinase"/>
    <property type="match status" value="1"/>
</dbReference>
<dbReference type="InterPro" id="IPR050428">
    <property type="entry name" value="TCS_sensor_his_kinase"/>
</dbReference>
<dbReference type="InterPro" id="IPR036097">
    <property type="entry name" value="HisK_dim/P_sf"/>
</dbReference>
<keyword evidence="8 11" id="KW-1133">Transmembrane helix</keyword>
<evidence type="ECO:0000256" key="2">
    <source>
        <dbReference type="ARBA" id="ARBA00004370"/>
    </source>
</evidence>
<keyword evidence="14" id="KW-0547">Nucleotide-binding</keyword>
<feature type="domain" description="Histidine kinase" evidence="12">
    <location>
        <begin position="146"/>
        <end position="352"/>
    </location>
</feature>
<evidence type="ECO:0000256" key="3">
    <source>
        <dbReference type="ARBA" id="ARBA00012438"/>
    </source>
</evidence>
<evidence type="ECO:0000256" key="6">
    <source>
        <dbReference type="ARBA" id="ARBA00022692"/>
    </source>
</evidence>
<reference evidence="14 15" key="1">
    <citation type="journal article" date="2022" name="Res Sq">
        <title>Evolution of multicellular longitudinally dividing oral cavity symbionts (Neisseriaceae).</title>
        <authorList>
            <person name="Nyongesa S."/>
            <person name="Weber P."/>
            <person name="Bernet E."/>
            <person name="Pullido F."/>
            <person name="Nieckarz M."/>
            <person name="Delaby M."/>
            <person name="Nieves C."/>
            <person name="Viehboeck T."/>
            <person name="Krause N."/>
            <person name="Rivera-Millot A."/>
            <person name="Nakamura A."/>
            <person name="Vischer N."/>
            <person name="VanNieuwenhze M."/>
            <person name="Brun Y."/>
            <person name="Cava F."/>
            <person name="Bulgheresi S."/>
            <person name="Veyrier F."/>
        </authorList>
    </citation>
    <scope>NUCLEOTIDE SEQUENCE [LARGE SCALE GENOMIC DNA]</scope>
    <source>
        <strain evidence="14 15">SN4</strain>
    </source>
</reference>
<dbReference type="CDD" id="cd00082">
    <property type="entry name" value="HisKA"/>
    <property type="match status" value="1"/>
</dbReference>
<dbReference type="PANTHER" id="PTHR45436:SF7">
    <property type="entry name" value="SENSOR PROTEIN BASS"/>
    <property type="match status" value="1"/>
</dbReference>
<comment type="subcellular location">
    <subcellularLocation>
        <location evidence="2">Membrane</location>
    </subcellularLocation>
</comment>
<feature type="transmembrane region" description="Helical" evidence="11">
    <location>
        <begin position="62"/>
        <end position="84"/>
    </location>
</feature>
<keyword evidence="6 11" id="KW-0812">Transmembrane</keyword>
<proteinExistence type="predicted"/>
<dbReference type="SMART" id="SM00388">
    <property type="entry name" value="HisKA"/>
    <property type="match status" value="1"/>
</dbReference>
<evidence type="ECO:0000256" key="8">
    <source>
        <dbReference type="ARBA" id="ARBA00022989"/>
    </source>
</evidence>
<feature type="domain" description="HAMP" evidence="13">
    <location>
        <begin position="85"/>
        <end position="138"/>
    </location>
</feature>
<dbReference type="SUPFAM" id="SSF55874">
    <property type="entry name" value="ATPase domain of HSP90 chaperone/DNA topoisomerase II/histidine kinase"/>
    <property type="match status" value="1"/>
</dbReference>
<evidence type="ECO:0000256" key="11">
    <source>
        <dbReference type="SAM" id="Phobius"/>
    </source>
</evidence>
<dbReference type="InterPro" id="IPR036890">
    <property type="entry name" value="HATPase_C_sf"/>
</dbReference>
<evidence type="ECO:0000313" key="15">
    <source>
        <dbReference type="Proteomes" id="UP000832011"/>
    </source>
</evidence>
<evidence type="ECO:0000256" key="9">
    <source>
        <dbReference type="ARBA" id="ARBA00023012"/>
    </source>
</evidence>
<dbReference type="InterPro" id="IPR005467">
    <property type="entry name" value="His_kinase_dom"/>
</dbReference>
<dbReference type="SMART" id="SM00387">
    <property type="entry name" value="HATPase_c"/>
    <property type="match status" value="1"/>
</dbReference>
<dbReference type="PANTHER" id="PTHR45436">
    <property type="entry name" value="SENSOR HISTIDINE KINASE YKOH"/>
    <property type="match status" value="1"/>
</dbReference>
<dbReference type="GO" id="GO:0005524">
    <property type="term" value="F:ATP binding"/>
    <property type="evidence" value="ECO:0007669"/>
    <property type="project" value="UniProtKB-KW"/>
</dbReference>
<evidence type="ECO:0000256" key="5">
    <source>
        <dbReference type="ARBA" id="ARBA00022679"/>
    </source>
</evidence>
<comment type="catalytic activity">
    <reaction evidence="1">
        <text>ATP + protein L-histidine = ADP + protein N-phospho-L-histidine.</text>
        <dbReference type="EC" id="2.7.13.3"/>
    </reaction>
</comment>
<dbReference type="EC" id="2.7.13.3" evidence="3"/>
<keyword evidence="9" id="KW-0902">Two-component regulatory system</keyword>
<keyword evidence="15" id="KW-1185">Reference proteome</keyword>
<dbReference type="InterPro" id="IPR003594">
    <property type="entry name" value="HATPase_dom"/>
</dbReference>
<dbReference type="InterPro" id="IPR004358">
    <property type="entry name" value="Sig_transdc_His_kin-like_C"/>
</dbReference>
<dbReference type="PROSITE" id="PS50109">
    <property type="entry name" value="HIS_KIN"/>
    <property type="match status" value="1"/>
</dbReference>
<dbReference type="EMBL" id="CP091511">
    <property type="protein sequence ID" value="UOO88401.1"/>
    <property type="molecule type" value="Genomic_DNA"/>
</dbReference>
<evidence type="ECO:0000313" key="14">
    <source>
        <dbReference type="EMBL" id="UOO88401.1"/>
    </source>
</evidence>